<organism evidence="1 2">
    <name type="scientific">Bifidobacterium biavatii DSM 23969</name>
    <dbReference type="NCBI Taxonomy" id="1437608"/>
    <lineage>
        <taxon>Bacteria</taxon>
        <taxon>Bacillati</taxon>
        <taxon>Actinomycetota</taxon>
        <taxon>Actinomycetes</taxon>
        <taxon>Bifidobacteriales</taxon>
        <taxon>Bifidobacteriaceae</taxon>
        <taxon>Bifidobacterium</taxon>
    </lineage>
</organism>
<evidence type="ECO:0000313" key="2">
    <source>
        <dbReference type="Proteomes" id="UP000029108"/>
    </source>
</evidence>
<keyword evidence="2" id="KW-1185">Reference proteome</keyword>
<proteinExistence type="predicted"/>
<dbReference type="STRING" id="1437608.GCA_000771645_02196"/>
<sequence>MRIENLCPWTDCKTNRVEWHASSMQDPSTGLWTYSPTESNDSCTVALFSPGTGLTLGDYVAVVEADTLENAYISVSNGSTVNYTELSRTTNRLVTRVKRDYESNILLWIKGANSHVTPARAALYTLGDWNALQKLGRTIITSTDYALFKQ</sequence>
<dbReference type="EMBL" id="JGYN01000018">
    <property type="protein sequence ID" value="KFI50000.1"/>
    <property type="molecule type" value="Genomic_DNA"/>
</dbReference>
<reference evidence="1 2" key="1">
    <citation type="submission" date="2014-03" db="EMBL/GenBank/DDBJ databases">
        <title>Genomics of Bifidobacteria.</title>
        <authorList>
            <person name="Ventura M."/>
            <person name="Milani C."/>
            <person name="Lugli G.A."/>
        </authorList>
    </citation>
    <scope>NUCLEOTIDE SEQUENCE [LARGE SCALE GENOMIC DNA]</scope>
    <source>
        <strain evidence="1 2">DSM 23969</strain>
    </source>
</reference>
<dbReference type="RefSeq" id="WP_033496615.1">
    <property type="nucleotide sequence ID" value="NZ_JDUU01000044.1"/>
</dbReference>
<evidence type="ECO:0000313" key="1">
    <source>
        <dbReference type="EMBL" id="KFI50000.1"/>
    </source>
</evidence>
<accession>A0A086ZU00</accession>
<protein>
    <submittedName>
        <fullName evidence="1">Uncharacterized protein</fullName>
    </submittedName>
</protein>
<dbReference type="AlphaFoldDB" id="A0A086ZU00"/>
<gene>
    <name evidence="1" type="ORF">BBIA_2133</name>
</gene>
<dbReference type="Proteomes" id="UP000029108">
    <property type="component" value="Unassembled WGS sequence"/>
</dbReference>
<name>A0A086ZU00_9BIFI</name>
<comment type="caution">
    <text evidence="1">The sequence shown here is derived from an EMBL/GenBank/DDBJ whole genome shotgun (WGS) entry which is preliminary data.</text>
</comment>